<organism evidence="4 5">
    <name type="scientific">Neoarthrinium moseri</name>
    <dbReference type="NCBI Taxonomy" id="1658444"/>
    <lineage>
        <taxon>Eukaryota</taxon>
        <taxon>Fungi</taxon>
        <taxon>Dikarya</taxon>
        <taxon>Ascomycota</taxon>
        <taxon>Pezizomycotina</taxon>
        <taxon>Sordariomycetes</taxon>
        <taxon>Xylariomycetidae</taxon>
        <taxon>Amphisphaeriales</taxon>
        <taxon>Apiosporaceae</taxon>
        <taxon>Neoarthrinium</taxon>
    </lineage>
</organism>
<dbReference type="Gene3D" id="3.40.50.720">
    <property type="entry name" value="NAD(P)-binding Rossmann-like Domain"/>
    <property type="match status" value="1"/>
</dbReference>
<reference evidence="4" key="1">
    <citation type="submission" date="2021-03" db="EMBL/GenBank/DDBJ databases">
        <title>Revisited historic fungal species revealed as producer of novel bioactive compounds through whole genome sequencing and comparative genomics.</title>
        <authorList>
            <person name="Vignolle G.A."/>
            <person name="Hochenegger N."/>
            <person name="Mach R.L."/>
            <person name="Mach-Aigner A.R."/>
            <person name="Javad Rahimi M."/>
            <person name="Salim K.A."/>
            <person name="Chan C.M."/>
            <person name="Lim L.B.L."/>
            <person name="Cai F."/>
            <person name="Druzhinina I.S."/>
            <person name="U'Ren J.M."/>
            <person name="Derntl C."/>
        </authorList>
    </citation>
    <scope>NUCLEOTIDE SEQUENCE</scope>
    <source>
        <strain evidence="4">TUCIM 5799</strain>
    </source>
</reference>
<gene>
    <name evidence="4" type="ORF">JX265_010471</name>
</gene>
<dbReference type="GO" id="GO:0016491">
    <property type="term" value="F:oxidoreductase activity"/>
    <property type="evidence" value="ECO:0007669"/>
    <property type="project" value="UniProtKB-KW"/>
</dbReference>
<keyword evidence="5" id="KW-1185">Reference proteome</keyword>
<dbReference type="PANTHER" id="PTHR42901:SF1">
    <property type="entry name" value="ALCOHOL DEHYDROGENASE"/>
    <property type="match status" value="1"/>
</dbReference>
<feature type="domain" description="Ketoreductase" evidence="3">
    <location>
        <begin position="29"/>
        <end position="216"/>
    </location>
</feature>
<dbReference type="InterPro" id="IPR057326">
    <property type="entry name" value="KR_dom"/>
</dbReference>
<evidence type="ECO:0000256" key="2">
    <source>
        <dbReference type="ARBA" id="ARBA00023002"/>
    </source>
</evidence>
<dbReference type="InterPro" id="IPR002347">
    <property type="entry name" value="SDR_fam"/>
</dbReference>
<accession>A0A9P9WEL6</accession>
<evidence type="ECO:0000256" key="1">
    <source>
        <dbReference type="ARBA" id="ARBA00006484"/>
    </source>
</evidence>
<dbReference type="AlphaFoldDB" id="A0A9P9WEL6"/>
<evidence type="ECO:0000259" key="3">
    <source>
        <dbReference type="SMART" id="SM00822"/>
    </source>
</evidence>
<keyword evidence="2" id="KW-0560">Oxidoreductase</keyword>
<proteinExistence type="inferred from homology"/>
<dbReference type="Proteomes" id="UP000829685">
    <property type="component" value="Unassembled WGS sequence"/>
</dbReference>
<dbReference type="EMBL" id="JAFIMR010000034">
    <property type="protein sequence ID" value="KAI1859468.1"/>
    <property type="molecule type" value="Genomic_DNA"/>
</dbReference>
<protein>
    <recommendedName>
        <fullName evidence="3">Ketoreductase domain-containing protein</fullName>
    </recommendedName>
</protein>
<dbReference type="PRINTS" id="PR00081">
    <property type="entry name" value="GDHRDH"/>
</dbReference>
<dbReference type="SUPFAM" id="SSF51735">
    <property type="entry name" value="NAD(P)-binding Rossmann-fold domains"/>
    <property type="match status" value="1"/>
</dbReference>
<sequence length="291" mass="30752">MALSYTKVTHNKTYAQIAPTLPHLSAVHKTVLIVGGSAGIGKATALAFLDAGAQRLALTGRREDALSSTAAEIAAKYPKANVMIFAVDVTDAKGMNDAVACVKDRLGPADVIVNSAGVVGPLKPLASSDLSTWWSAFETNVKGAAVLAQAVTKHASPSATFLQLSTAGVLFPASPGFPISGYAASKLAVTKIMEYFGAENPSLKVMNIHPGVIVDTPGGKKMVEESGVEFDGDDINLPAHFLVWTASEEAVFLKNKFVFATWDIDELKERKEEIMSSPELILGLNGFPRHT</sequence>
<dbReference type="SMART" id="SM00822">
    <property type="entry name" value="PKS_KR"/>
    <property type="match status" value="1"/>
</dbReference>
<name>A0A9P9WEL6_9PEZI</name>
<dbReference type="PANTHER" id="PTHR42901">
    <property type="entry name" value="ALCOHOL DEHYDROGENASE"/>
    <property type="match status" value="1"/>
</dbReference>
<dbReference type="CDD" id="cd05233">
    <property type="entry name" value="SDR_c"/>
    <property type="match status" value="1"/>
</dbReference>
<dbReference type="InterPro" id="IPR036291">
    <property type="entry name" value="NAD(P)-bd_dom_sf"/>
</dbReference>
<comment type="similarity">
    <text evidence="1">Belongs to the short-chain dehydrogenases/reductases (SDR) family.</text>
</comment>
<evidence type="ECO:0000313" key="4">
    <source>
        <dbReference type="EMBL" id="KAI1859468.1"/>
    </source>
</evidence>
<evidence type="ECO:0000313" key="5">
    <source>
        <dbReference type="Proteomes" id="UP000829685"/>
    </source>
</evidence>
<comment type="caution">
    <text evidence="4">The sequence shown here is derived from an EMBL/GenBank/DDBJ whole genome shotgun (WGS) entry which is preliminary data.</text>
</comment>
<dbReference type="Pfam" id="PF00106">
    <property type="entry name" value="adh_short"/>
    <property type="match status" value="1"/>
</dbReference>